<organism evidence="6 7">
    <name type="scientific">Herbaspirillum huttiense subsp. lycopersici</name>
    <dbReference type="NCBI Taxonomy" id="3074428"/>
    <lineage>
        <taxon>Bacteria</taxon>
        <taxon>Pseudomonadati</taxon>
        <taxon>Pseudomonadota</taxon>
        <taxon>Betaproteobacteria</taxon>
        <taxon>Burkholderiales</taxon>
        <taxon>Oxalobacteraceae</taxon>
        <taxon>Herbaspirillum</taxon>
    </lineage>
</organism>
<reference evidence="6" key="1">
    <citation type="submission" date="2023-09" db="EMBL/GenBank/DDBJ databases">
        <title>Description of first Herbaspirillum huttiense subsp. nephrolepsisexaltata and Herbaspirillum huttiense subsp. lycopersicon.</title>
        <authorList>
            <person name="Poudel M."/>
            <person name="Sharma A."/>
            <person name="Goss E."/>
            <person name="Tapia J.H."/>
            <person name="Harmon C.M."/>
            <person name="Jones J.B."/>
        </authorList>
    </citation>
    <scope>NUCLEOTIDE SEQUENCE</scope>
    <source>
        <strain evidence="6">SE1</strain>
    </source>
</reference>
<evidence type="ECO:0000259" key="5">
    <source>
        <dbReference type="Pfam" id="PF08406"/>
    </source>
</evidence>
<dbReference type="RefSeq" id="WP_310839547.1">
    <property type="nucleotide sequence ID" value="NZ_JAVLSJ010000001.1"/>
</dbReference>
<dbReference type="Pfam" id="PF08406">
    <property type="entry name" value="CbbQ_C"/>
    <property type="match status" value="1"/>
</dbReference>
<name>A0ABU2EG56_9BURK</name>
<dbReference type="InterPro" id="IPR011704">
    <property type="entry name" value="ATPase_dyneun-rel_AAA"/>
</dbReference>
<dbReference type="Proteomes" id="UP001246576">
    <property type="component" value="Unassembled WGS sequence"/>
</dbReference>
<evidence type="ECO:0000256" key="3">
    <source>
        <dbReference type="ARBA" id="ARBA00022840"/>
    </source>
</evidence>
<dbReference type="InterPro" id="IPR050764">
    <property type="entry name" value="CbbQ/NirQ/NorQ/GpvN"/>
</dbReference>
<feature type="domain" description="ATPase dynein-related AAA" evidence="4">
    <location>
        <begin position="156"/>
        <end position="276"/>
    </location>
</feature>
<dbReference type="SUPFAM" id="SSF52540">
    <property type="entry name" value="P-loop containing nucleoside triphosphate hydrolases"/>
    <property type="match status" value="1"/>
</dbReference>
<evidence type="ECO:0000313" key="6">
    <source>
        <dbReference type="EMBL" id="MDR9847127.1"/>
    </source>
</evidence>
<comment type="similarity">
    <text evidence="1">Belongs to the CbbQ/NirQ/NorQ/GpvN family.</text>
</comment>
<accession>A0ABU2EG56</accession>
<dbReference type="EMBL" id="JAVLSJ010000001">
    <property type="protein sequence ID" value="MDR9847127.1"/>
    <property type="molecule type" value="Genomic_DNA"/>
</dbReference>
<dbReference type="Gene3D" id="3.40.50.300">
    <property type="entry name" value="P-loop containing nucleotide triphosphate hydrolases"/>
    <property type="match status" value="1"/>
</dbReference>
<dbReference type="Pfam" id="PF07728">
    <property type="entry name" value="AAA_5"/>
    <property type="match status" value="1"/>
</dbReference>
<feature type="domain" description="CbbQ/NirQ/NorQ C-terminal" evidence="5">
    <location>
        <begin position="310"/>
        <end position="359"/>
    </location>
</feature>
<protein>
    <submittedName>
        <fullName evidence="6">AAA family ATPase</fullName>
    </submittedName>
</protein>
<proteinExistence type="inferred from homology"/>
<evidence type="ECO:0000256" key="1">
    <source>
        <dbReference type="ARBA" id="ARBA00009417"/>
    </source>
</evidence>
<dbReference type="PANTHER" id="PTHR42759:SF1">
    <property type="entry name" value="MAGNESIUM-CHELATASE SUBUNIT CHLD"/>
    <property type="match status" value="1"/>
</dbReference>
<evidence type="ECO:0000313" key="7">
    <source>
        <dbReference type="Proteomes" id="UP001246576"/>
    </source>
</evidence>
<evidence type="ECO:0000256" key="2">
    <source>
        <dbReference type="ARBA" id="ARBA00022741"/>
    </source>
</evidence>
<keyword evidence="2" id="KW-0547">Nucleotide-binding</keyword>
<comment type="caution">
    <text evidence="6">The sequence shown here is derived from an EMBL/GenBank/DDBJ whole genome shotgun (WGS) entry which is preliminary data.</text>
</comment>
<dbReference type="PANTHER" id="PTHR42759">
    <property type="entry name" value="MOXR FAMILY PROTEIN"/>
    <property type="match status" value="1"/>
</dbReference>
<keyword evidence="3" id="KW-0067">ATP-binding</keyword>
<gene>
    <name evidence="6" type="ORF">RI048_02755</name>
</gene>
<dbReference type="InterPro" id="IPR027417">
    <property type="entry name" value="P-loop_NTPase"/>
</dbReference>
<evidence type="ECO:0000259" key="4">
    <source>
        <dbReference type="Pfam" id="PF07728"/>
    </source>
</evidence>
<keyword evidence="7" id="KW-1185">Reference proteome</keyword>
<dbReference type="InterPro" id="IPR013615">
    <property type="entry name" value="CbbQ_C"/>
</dbReference>
<sequence length="397" mass="43613">MSKIKCEICGGEEHVIQTHLKKDHPEWTLEQYQAKYPNSPIMSEQAKQLLAQRAAERAKVAEGAGASAAMATVADGAAVSKLVPREVVLKRPFHEVFELGSVPAAMNAMGKPIAMSVLAPHNHQELVPAISTNYVYDIEQLKHVMLALELRLPTYIYGHKGTGKSELLEQVAARTNRPMARVQHSANTEESHIVGQWTVKGGETVFELGPLPLAMMHGWVYCADEYDFGMPSVLAVYQAVLEGKPLYIKEAPADLRVIKPHDNFRFVATGNTNGAGDETGLYQGTLIQNSANYDRFGVMIHKKYMPPEAESLILQNHCKLQKPDADKMVKFANEIRTAFDGAKMSDTISPRSLINASKLGVLRGSFTLGLELSFMAKLTRVDSEVAKGVAQRIFGGK</sequence>